<keyword evidence="4" id="KW-1185">Reference proteome</keyword>
<protein>
    <submittedName>
        <fullName evidence="3">Uncharacterized protein</fullName>
    </submittedName>
</protein>
<keyword evidence="2" id="KW-0472">Membrane</keyword>
<dbReference type="AlphaFoldDB" id="A0A8J7YWZ7"/>
<evidence type="ECO:0000256" key="2">
    <source>
        <dbReference type="SAM" id="Phobius"/>
    </source>
</evidence>
<keyword evidence="2" id="KW-0812">Transmembrane</keyword>
<reference evidence="3" key="1">
    <citation type="submission" date="2019-12" db="EMBL/GenBank/DDBJ databases">
        <title>High-Quality draft genome sequences of three cyanobacteria isolated from the limestone walls of the Old Cathedral of Coimbra.</title>
        <authorList>
            <person name="Tiago I."/>
            <person name="Soares F."/>
            <person name="Portugal A."/>
        </authorList>
    </citation>
    <scope>NUCLEOTIDE SEQUENCE</scope>
    <source>
        <strain evidence="3">A</strain>
    </source>
</reference>
<feature type="compositionally biased region" description="Polar residues" evidence="1">
    <location>
        <begin position="82"/>
        <end position="92"/>
    </location>
</feature>
<name>A0A8J7YWZ7_9CYAN</name>
<dbReference type="Proteomes" id="UP000646053">
    <property type="component" value="Unassembled WGS sequence"/>
</dbReference>
<comment type="caution">
    <text evidence="3">The sequence shown here is derived from an EMBL/GenBank/DDBJ whole genome shotgun (WGS) entry which is preliminary data.</text>
</comment>
<gene>
    <name evidence="3" type="ORF">GS601_02650</name>
</gene>
<evidence type="ECO:0000313" key="4">
    <source>
        <dbReference type="Proteomes" id="UP000646053"/>
    </source>
</evidence>
<accession>A0A8J7YWZ7</accession>
<feature type="transmembrane region" description="Helical" evidence="2">
    <location>
        <begin position="41"/>
        <end position="58"/>
    </location>
</feature>
<feature type="region of interest" description="Disordered" evidence="1">
    <location>
        <begin position="77"/>
        <end position="99"/>
    </location>
</feature>
<sequence>MNALWSRGLKLVYGKEPITGFVLIAGAVDVAIGSLDQSSSLVFFGLCVVSAALGLRLWQFYRRPTTNRGEMRDERVALSALPPQSSRPSLPTLSVPKKR</sequence>
<dbReference type="EMBL" id="WVIE01000002">
    <property type="protein sequence ID" value="NDJ16197.1"/>
    <property type="molecule type" value="Genomic_DNA"/>
</dbReference>
<keyword evidence="2" id="KW-1133">Transmembrane helix</keyword>
<proteinExistence type="predicted"/>
<organism evidence="3 4">
    <name type="scientific">Myxacorys almedinensis A</name>
    <dbReference type="NCBI Taxonomy" id="2690445"/>
    <lineage>
        <taxon>Bacteria</taxon>
        <taxon>Bacillati</taxon>
        <taxon>Cyanobacteriota</taxon>
        <taxon>Cyanophyceae</taxon>
        <taxon>Leptolyngbyales</taxon>
        <taxon>Leptolyngbyaceae</taxon>
        <taxon>Myxacorys</taxon>
        <taxon>Myxacorys almedinensis</taxon>
    </lineage>
</organism>
<evidence type="ECO:0000313" key="3">
    <source>
        <dbReference type="EMBL" id="NDJ16197.1"/>
    </source>
</evidence>
<evidence type="ECO:0000256" key="1">
    <source>
        <dbReference type="SAM" id="MobiDB-lite"/>
    </source>
</evidence>
<feature type="transmembrane region" description="Helical" evidence="2">
    <location>
        <begin position="12"/>
        <end position="35"/>
    </location>
</feature>